<dbReference type="InterPro" id="IPR004358">
    <property type="entry name" value="Sig_transdc_His_kin-like_C"/>
</dbReference>
<reference evidence="11" key="1">
    <citation type="submission" date="2019-10" db="EMBL/GenBank/DDBJ databases">
        <authorList>
            <consortium name="Genoscope - CEA"/>
            <person name="William W."/>
        </authorList>
    </citation>
    <scope>NUCLEOTIDE SEQUENCE [LARGE SCALE GENOMIC DNA]</scope>
    <source>
        <strain evidence="11">BBR_PRJEB10994</strain>
    </source>
</reference>
<evidence type="ECO:0000256" key="1">
    <source>
        <dbReference type="ARBA" id="ARBA00000085"/>
    </source>
</evidence>
<dbReference type="Proteomes" id="UP000182190">
    <property type="component" value="Unassembled WGS sequence"/>
</dbReference>
<evidence type="ECO:0000259" key="9">
    <source>
        <dbReference type="PROSITE" id="PS50109"/>
    </source>
</evidence>
<evidence type="ECO:0000256" key="8">
    <source>
        <dbReference type="SAM" id="Coils"/>
    </source>
</evidence>
<organism evidence="11 12">
    <name type="scientific">Planktothrix paucivesiculata PCC 9631</name>
    <dbReference type="NCBI Taxonomy" id="671071"/>
    <lineage>
        <taxon>Bacteria</taxon>
        <taxon>Bacillati</taxon>
        <taxon>Cyanobacteriota</taxon>
        <taxon>Cyanophyceae</taxon>
        <taxon>Oscillatoriophycideae</taxon>
        <taxon>Oscillatoriales</taxon>
        <taxon>Microcoleaceae</taxon>
        <taxon>Planktothrix</taxon>
    </lineage>
</organism>
<dbReference type="InterPro" id="IPR050736">
    <property type="entry name" value="Sensor_HK_Regulatory"/>
</dbReference>
<dbReference type="Gene3D" id="3.40.50.2300">
    <property type="match status" value="1"/>
</dbReference>
<dbReference type="AlphaFoldDB" id="A0A7Z9DXK5"/>
<proteinExistence type="predicted"/>
<keyword evidence="4" id="KW-0808">Transferase</keyword>
<dbReference type="InterPro" id="IPR036097">
    <property type="entry name" value="HisK_dim/P_sf"/>
</dbReference>
<evidence type="ECO:0000259" key="10">
    <source>
        <dbReference type="PROSITE" id="PS50110"/>
    </source>
</evidence>
<dbReference type="EC" id="2.7.13.3" evidence="2"/>
<dbReference type="GO" id="GO:0000155">
    <property type="term" value="F:phosphorelay sensor kinase activity"/>
    <property type="evidence" value="ECO:0007669"/>
    <property type="project" value="InterPro"/>
</dbReference>
<dbReference type="InterPro" id="IPR001789">
    <property type="entry name" value="Sig_transdc_resp-reg_receiver"/>
</dbReference>
<keyword evidence="6" id="KW-0902">Two-component regulatory system</keyword>
<dbReference type="Pfam" id="PF00072">
    <property type="entry name" value="Response_reg"/>
    <property type="match status" value="1"/>
</dbReference>
<feature type="modified residue" description="4-aspartylphosphate" evidence="7">
    <location>
        <position position="118"/>
    </location>
</feature>
<keyword evidence="8" id="KW-0175">Coiled coil</keyword>
<dbReference type="RefSeq" id="WP_231516601.1">
    <property type="nucleotide sequence ID" value="NZ_LR734982.1"/>
</dbReference>
<evidence type="ECO:0000256" key="4">
    <source>
        <dbReference type="ARBA" id="ARBA00022679"/>
    </source>
</evidence>
<dbReference type="PROSITE" id="PS50109">
    <property type="entry name" value="HIS_KIN"/>
    <property type="match status" value="1"/>
</dbReference>
<dbReference type="EMBL" id="CZCS02000013">
    <property type="protein sequence ID" value="VXD14711.1"/>
    <property type="molecule type" value="Genomic_DNA"/>
</dbReference>
<dbReference type="InterPro" id="IPR036890">
    <property type="entry name" value="HATPase_C_sf"/>
</dbReference>
<dbReference type="PROSITE" id="PS50110">
    <property type="entry name" value="RESPONSE_REGULATORY"/>
    <property type="match status" value="1"/>
</dbReference>
<feature type="domain" description="Response regulatory" evidence="10">
    <location>
        <begin position="66"/>
        <end position="183"/>
    </location>
</feature>
<evidence type="ECO:0000256" key="2">
    <source>
        <dbReference type="ARBA" id="ARBA00012438"/>
    </source>
</evidence>
<dbReference type="FunFam" id="3.30.565.10:FF:000006">
    <property type="entry name" value="Sensor histidine kinase WalK"/>
    <property type="match status" value="1"/>
</dbReference>
<dbReference type="SUPFAM" id="SSF47384">
    <property type="entry name" value="Homodimeric domain of signal transducing histidine kinase"/>
    <property type="match status" value="1"/>
</dbReference>
<evidence type="ECO:0000256" key="6">
    <source>
        <dbReference type="ARBA" id="ARBA00023012"/>
    </source>
</evidence>
<evidence type="ECO:0000256" key="7">
    <source>
        <dbReference type="PROSITE-ProRule" id="PRU00169"/>
    </source>
</evidence>
<dbReference type="SMART" id="SM00387">
    <property type="entry name" value="HATPase_c"/>
    <property type="match status" value="1"/>
</dbReference>
<evidence type="ECO:0000313" key="12">
    <source>
        <dbReference type="Proteomes" id="UP000182190"/>
    </source>
</evidence>
<dbReference type="Pfam" id="PF00512">
    <property type="entry name" value="HisKA"/>
    <property type="match status" value="1"/>
</dbReference>
<dbReference type="SUPFAM" id="SSF52172">
    <property type="entry name" value="CheY-like"/>
    <property type="match status" value="1"/>
</dbReference>
<dbReference type="InterPro" id="IPR005467">
    <property type="entry name" value="His_kinase_dom"/>
</dbReference>
<dbReference type="CDD" id="cd00075">
    <property type="entry name" value="HATPase"/>
    <property type="match status" value="1"/>
</dbReference>
<gene>
    <name evidence="11" type="ORF">PL9631_110111</name>
</gene>
<dbReference type="PANTHER" id="PTHR43711:SF26">
    <property type="entry name" value="SENSOR HISTIDINE KINASE RCSC"/>
    <property type="match status" value="1"/>
</dbReference>
<comment type="catalytic activity">
    <reaction evidence="1">
        <text>ATP + protein L-histidine = ADP + protein N-phospho-L-histidine.</text>
        <dbReference type="EC" id="2.7.13.3"/>
    </reaction>
</comment>
<dbReference type="Gene3D" id="1.10.287.130">
    <property type="match status" value="1"/>
</dbReference>
<keyword evidence="12" id="KW-1185">Reference proteome</keyword>
<evidence type="ECO:0000313" key="11">
    <source>
        <dbReference type="EMBL" id="VXD14711.1"/>
    </source>
</evidence>
<dbReference type="InterPro" id="IPR003661">
    <property type="entry name" value="HisK_dim/P_dom"/>
</dbReference>
<dbReference type="InterPro" id="IPR011006">
    <property type="entry name" value="CheY-like_superfamily"/>
</dbReference>
<dbReference type="SUPFAM" id="SSF55874">
    <property type="entry name" value="ATPase domain of HSP90 chaperone/DNA topoisomerase II/histidine kinase"/>
    <property type="match status" value="1"/>
</dbReference>
<dbReference type="CDD" id="cd00082">
    <property type="entry name" value="HisKA"/>
    <property type="match status" value="1"/>
</dbReference>
<keyword evidence="5" id="KW-0418">Kinase</keyword>
<dbReference type="PANTHER" id="PTHR43711">
    <property type="entry name" value="TWO-COMPONENT HISTIDINE KINASE"/>
    <property type="match status" value="1"/>
</dbReference>
<sequence length="448" mass="50595">MRKVWHIQGTEKKTEGCYLSSVEEEGFSPYSKPSNDPSHHSFYAADFSSLERKQSHLTMRSASSVKILLIEDSLAEAIFLQELLKDSQFQPLSLVHVKRLGEALSQLQDHIFDVALLDLTLPDSQGLESLERLIENFPSLPIVVLTNTNDDELAVIAVRQGAQDYLVKRQVDGNILVRSLKYAIERKHNLESLKAMNQSLEMTVEERTKELIKAQEQNQLRSEFVSMISHDIRNPLNTILASAVLLQDHEQKLSQEKKITLFQRIRSASKNMAQLLDEVILIGEADSGQLQYQPSPINLEVFCRQLVEEIQLSYGGKSQINLNFKLTLREVRVDPHLLRRILINLLENAIKYSPESESVQFDVRVQDQTIDFCIQDQGIGIPADSLPLIFEPFHRAKNVGSISGTGLGLAIVKHCVDTHGGKIWVDSQIGIGTTFIVRLPLIKLDENE</sequence>
<evidence type="ECO:0000256" key="5">
    <source>
        <dbReference type="ARBA" id="ARBA00022777"/>
    </source>
</evidence>
<keyword evidence="3 7" id="KW-0597">Phosphoprotein</keyword>
<dbReference type="InterPro" id="IPR003594">
    <property type="entry name" value="HATPase_dom"/>
</dbReference>
<name>A0A7Z9DXK5_9CYAN</name>
<dbReference type="SMART" id="SM00448">
    <property type="entry name" value="REC"/>
    <property type="match status" value="1"/>
</dbReference>
<protein>
    <recommendedName>
        <fullName evidence="2">histidine kinase</fullName>
        <ecNumber evidence="2">2.7.13.3</ecNumber>
    </recommendedName>
</protein>
<feature type="coiled-coil region" evidence="8">
    <location>
        <begin position="190"/>
        <end position="217"/>
    </location>
</feature>
<dbReference type="PRINTS" id="PR00344">
    <property type="entry name" value="BCTRLSENSOR"/>
</dbReference>
<feature type="domain" description="Histidine kinase" evidence="9">
    <location>
        <begin position="227"/>
        <end position="443"/>
    </location>
</feature>
<evidence type="ECO:0000256" key="3">
    <source>
        <dbReference type="ARBA" id="ARBA00022553"/>
    </source>
</evidence>
<accession>A0A7Z9DXK5</accession>
<comment type="caution">
    <text evidence="11">The sequence shown here is derived from an EMBL/GenBank/DDBJ whole genome shotgun (WGS) entry which is preliminary data.</text>
</comment>
<dbReference type="SMART" id="SM00388">
    <property type="entry name" value="HisKA"/>
    <property type="match status" value="1"/>
</dbReference>
<dbReference type="Gene3D" id="3.30.565.10">
    <property type="entry name" value="Histidine kinase-like ATPase, C-terminal domain"/>
    <property type="match status" value="1"/>
</dbReference>
<dbReference type="Pfam" id="PF02518">
    <property type="entry name" value="HATPase_c"/>
    <property type="match status" value="1"/>
</dbReference>